<dbReference type="OrthoDB" id="9155807at2"/>
<feature type="transmembrane region" description="Helical" evidence="1">
    <location>
        <begin position="53"/>
        <end position="72"/>
    </location>
</feature>
<keyword evidence="3" id="KW-1185">Reference proteome</keyword>
<name>A0A2N8L3N7_9BURK</name>
<evidence type="ECO:0000256" key="1">
    <source>
        <dbReference type="SAM" id="Phobius"/>
    </source>
</evidence>
<sequence length="79" mass="8832">MEEHKDRSERPPPRWLGHVEALIWVLIYGGLLAVILGVFLMKQGLSDAELLGWILAIKGGAAVVIGALMIWIRSRWGKK</sequence>
<keyword evidence="1" id="KW-0472">Membrane</keyword>
<dbReference type="EMBL" id="POSP01000001">
    <property type="protein sequence ID" value="PND40320.1"/>
    <property type="molecule type" value="Genomic_DNA"/>
</dbReference>
<proteinExistence type="predicted"/>
<dbReference type="RefSeq" id="WP_102766455.1">
    <property type="nucleotide sequence ID" value="NZ_POSP01000001.1"/>
</dbReference>
<evidence type="ECO:0000313" key="3">
    <source>
        <dbReference type="Proteomes" id="UP000235916"/>
    </source>
</evidence>
<evidence type="ECO:0000313" key="2">
    <source>
        <dbReference type="EMBL" id="PND40320.1"/>
    </source>
</evidence>
<keyword evidence="1" id="KW-0812">Transmembrane</keyword>
<keyword evidence="1" id="KW-1133">Transmembrane helix</keyword>
<protein>
    <submittedName>
        <fullName evidence="2">Uncharacterized protein</fullName>
    </submittedName>
</protein>
<comment type="caution">
    <text evidence="2">The sequence shown here is derived from an EMBL/GenBank/DDBJ whole genome shotgun (WGS) entry which is preliminary data.</text>
</comment>
<feature type="transmembrane region" description="Helical" evidence="1">
    <location>
        <begin position="21"/>
        <end position="41"/>
    </location>
</feature>
<dbReference type="AlphaFoldDB" id="A0A2N8L3N7"/>
<gene>
    <name evidence="2" type="ORF">C1O66_02785</name>
</gene>
<accession>A0A2N8L3N7</accession>
<reference evidence="2 3" key="1">
    <citation type="submission" date="2018-01" db="EMBL/GenBank/DDBJ databases">
        <title>Draft genome sequence of Paucibacter aquatile CR182 isolated from freshwater of the Nakdong River.</title>
        <authorList>
            <person name="Choi A."/>
            <person name="Chung E.J."/>
        </authorList>
    </citation>
    <scope>NUCLEOTIDE SEQUENCE [LARGE SCALE GENOMIC DNA]</scope>
    <source>
        <strain evidence="2 3">CR182</strain>
    </source>
</reference>
<dbReference type="Proteomes" id="UP000235916">
    <property type="component" value="Unassembled WGS sequence"/>
</dbReference>
<organism evidence="2 3">
    <name type="scientific">Kinneretia aquatilis</name>
    <dbReference type="NCBI Taxonomy" id="2070761"/>
    <lineage>
        <taxon>Bacteria</taxon>
        <taxon>Pseudomonadati</taxon>
        <taxon>Pseudomonadota</taxon>
        <taxon>Betaproteobacteria</taxon>
        <taxon>Burkholderiales</taxon>
        <taxon>Sphaerotilaceae</taxon>
        <taxon>Roseateles</taxon>
    </lineage>
</organism>